<evidence type="ECO:0000313" key="2">
    <source>
        <dbReference type="Proteomes" id="UP001314169"/>
    </source>
</evidence>
<sequence>MCYSILECLLGKLQSQLAALNDNMGQSCLKPNRRRHFKACPCWVSITFRYHSTYQSGVMVIRFLSQHTPLVDSKDQLPFSVQWVDSKGQPPFSIQQGQYPTLEMGSQTYEMQLTPRTTVVLQKLRVRQDEYSCSKKGNKDSGCHGRIHLHSIPVCFSSRAPALPAPHWAVLSCNALGILPTAR</sequence>
<protein>
    <recommendedName>
        <fullName evidence="3">Immunoglobulin V-set domain-containing protein</fullName>
    </recommendedName>
</protein>
<gene>
    <name evidence="1" type="ORF">MPIPNATIZW_LOCUS12517</name>
</gene>
<accession>A0ABP0A143</accession>
<dbReference type="EMBL" id="OY882861">
    <property type="protein sequence ID" value="CAK6444211.1"/>
    <property type="molecule type" value="Genomic_DNA"/>
</dbReference>
<name>A0ABP0A143_PIPNA</name>
<organism evidence="1 2">
    <name type="scientific">Pipistrellus nathusii</name>
    <name type="common">Nathusius' pipistrelle</name>
    <dbReference type="NCBI Taxonomy" id="59473"/>
    <lineage>
        <taxon>Eukaryota</taxon>
        <taxon>Metazoa</taxon>
        <taxon>Chordata</taxon>
        <taxon>Craniata</taxon>
        <taxon>Vertebrata</taxon>
        <taxon>Euteleostomi</taxon>
        <taxon>Mammalia</taxon>
        <taxon>Eutheria</taxon>
        <taxon>Laurasiatheria</taxon>
        <taxon>Chiroptera</taxon>
        <taxon>Yangochiroptera</taxon>
        <taxon>Vespertilionidae</taxon>
        <taxon>Pipistrellus</taxon>
    </lineage>
</organism>
<evidence type="ECO:0000313" key="1">
    <source>
        <dbReference type="EMBL" id="CAK6444211.1"/>
    </source>
</evidence>
<evidence type="ECO:0008006" key="3">
    <source>
        <dbReference type="Google" id="ProtNLM"/>
    </source>
</evidence>
<proteinExistence type="predicted"/>
<reference evidence="1" key="1">
    <citation type="submission" date="2023-12" db="EMBL/GenBank/DDBJ databases">
        <authorList>
            <person name="Brown T."/>
        </authorList>
    </citation>
    <scope>NUCLEOTIDE SEQUENCE</scope>
</reference>
<dbReference type="Proteomes" id="UP001314169">
    <property type="component" value="Chromosome 4"/>
</dbReference>
<keyword evidence="2" id="KW-1185">Reference proteome</keyword>